<gene>
    <name evidence="1" type="ORF">Fmac_007899</name>
</gene>
<reference evidence="1 2" key="1">
    <citation type="submission" date="2024-08" db="EMBL/GenBank/DDBJ databases">
        <title>Insights into the chromosomal genome structure of Flemingia macrophylla.</title>
        <authorList>
            <person name="Ding Y."/>
            <person name="Zhao Y."/>
            <person name="Bi W."/>
            <person name="Wu M."/>
            <person name="Zhao G."/>
            <person name="Gong Y."/>
            <person name="Li W."/>
            <person name="Zhang P."/>
        </authorList>
    </citation>
    <scope>NUCLEOTIDE SEQUENCE [LARGE SCALE GENOMIC DNA]</scope>
    <source>
        <strain evidence="1">DYQJB</strain>
        <tissue evidence="1">Leaf</tissue>
    </source>
</reference>
<evidence type="ECO:0000313" key="1">
    <source>
        <dbReference type="EMBL" id="KAL2339959.1"/>
    </source>
</evidence>
<proteinExistence type="predicted"/>
<dbReference type="AlphaFoldDB" id="A0ABD1MVY1"/>
<comment type="caution">
    <text evidence="1">The sequence shown here is derived from an EMBL/GenBank/DDBJ whole genome shotgun (WGS) entry which is preliminary data.</text>
</comment>
<keyword evidence="2" id="KW-1185">Reference proteome</keyword>
<dbReference type="EMBL" id="JBGMDY010000003">
    <property type="protein sequence ID" value="KAL2339959.1"/>
    <property type="molecule type" value="Genomic_DNA"/>
</dbReference>
<organism evidence="1 2">
    <name type="scientific">Flemingia macrophylla</name>
    <dbReference type="NCBI Taxonomy" id="520843"/>
    <lineage>
        <taxon>Eukaryota</taxon>
        <taxon>Viridiplantae</taxon>
        <taxon>Streptophyta</taxon>
        <taxon>Embryophyta</taxon>
        <taxon>Tracheophyta</taxon>
        <taxon>Spermatophyta</taxon>
        <taxon>Magnoliopsida</taxon>
        <taxon>eudicotyledons</taxon>
        <taxon>Gunneridae</taxon>
        <taxon>Pentapetalae</taxon>
        <taxon>rosids</taxon>
        <taxon>fabids</taxon>
        <taxon>Fabales</taxon>
        <taxon>Fabaceae</taxon>
        <taxon>Papilionoideae</taxon>
        <taxon>50 kb inversion clade</taxon>
        <taxon>NPAAA clade</taxon>
        <taxon>indigoferoid/millettioid clade</taxon>
        <taxon>Phaseoleae</taxon>
        <taxon>Flemingia</taxon>
    </lineage>
</organism>
<name>A0ABD1MVY1_9FABA</name>
<protein>
    <submittedName>
        <fullName evidence="1">Uncharacterized protein</fullName>
    </submittedName>
</protein>
<evidence type="ECO:0000313" key="2">
    <source>
        <dbReference type="Proteomes" id="UP001603857"/>
    </source>
</evidence>
<sequence length="62" mass="6995">MKDNEHVTTNKQIIVKYMSMAIKNHSIPETSLPNSDRFSLVSTLKVKQAIVQKTLTPIMPPT</sequence>
<dbReference type="Proteomes" id="UP001603857">
    <property type="component" value="Unassembled WGS sequence"/>
</dbReference>
<accession>A0ABD1MVY1</accession>